<name>A0A1W0WIU7_HYPEX</name>
<keyword evidence="10" id="KW-1185">Reference proteome</keyword>
<evidence type="ECO:0000256" key="5">
    <source>
        <dbReference type="ARBA" id="ARBA00023136"/>
    </source>
</evidence>
<evidence type="ECO:0000256" key="7">
    <source>
        <dbReference type="ARBA" id="ARBA00047092"/>
    </source>
</evidence>
<keyword evidence="5" id="KW-0472">Membrane</keyword>
<organism evidence="9 10">
    <name type="scientific">Hypsibius exemplaris</name>
    <name type="common">Freshwater tardigrade</name>
    <dbReference type="NCBI Taxonomy" id="2072580"/>
    <lineage>
        <taxon>Eukaryota</taxon>
        <taxon>Metazoa</taxon>
        <taxon>Ecdysozoa</taxon>
        <taxon>Tardigrada</taxon>
        <taxon>Eutardigrada</taxon>
        <taxon>Parachela</taxon>
        <taxon>Hypsibioidea</taxon>
        <taxon>Hypsibiidae</taxon>
        <taxon>Hypsibius</taxon>
    </lineage>
</organism>
<comment type="caution">
    <text evidence="9">The sequence shown here is derived from an EMBL/GenBank/DDBJ whole genome shotgun (WGS) entry which is preliminary data.</text>
</comment>
<evidence type="ECO:0000313" key="9">
    <source>
        <dbReference type="EMBL" id="OQV15099.1"/>
    </source>
</evidence>
<comment type="function">
    <text evidence="6">Scaffold protein component of the PI(3,5)P2 regulatory complex which regulates both the synthesis and turnover of phosphatidylinositol 3,5-bisphosphate (PtdIns(3,5)P2). Pentamerizes into a star-shaped structure and nucleates the assembly of the complex. The pentamer binds a single copy each of PIKFYVE and FIG4 and coordinates both PIKfyve kinase activity and FIG4 phosphatase activity, being required to maintain normal levels of phosphatidylinositol 3-phosphate (PtdIns(3)P) and phosphatidylinositol 5-phosphate (PtdIns(5)P). Plays a role in the biogenesis of endosome carrier vesicles (ECV) / multivesicular bodies (MVB) transport intermediates from early endosomes.</text>
</comment>
<dbReference type="SUPFAM" id="SSF48371">
    <property type="entry name" value="ARM repeat"/>
    <property type="match status" value="1"/>
</dbReference>
<dbReference type="InterPro" id="IPR026825">
    <property type="entry name" value="Vac14"/>
</dbReference>
<evidence type="ECO:0000256" key="1">
    <source>
        <dbReference type="ARBA" id="ARBA00004308"/>
    </source>
</evidence>
<comment type="subcellular location">
    <subcellularLocation>
        <location evidence="1">Endomembrane system</location>
    </subcellularLocation>
</comment>
<sequence length="691" mass="78525">MTDQDLHPLNQNLLRLLTEKIYEKRKTAALEVERMMKDYVLNGNTAMIQKLIKVLAQDLTLSDNSNYRKGGLIGLAAASIALGKQIRSYIPQIIQPVLSCFNDSDSRIRYFACEALYNVVKVARDAAMPYFSEVFDVLSKLCADSDTNTKNGAELLDRLVKDVVIESKSFNLETFVPLLRERIYARNPFVRQFLVSWIAVLDSVPEIDILHFLPEILDGLFVILSDPRLEIRKACESVLGEFLHGIVNRPGTVDYPAMVNILITHSQSPDELVQFTAVLWIKQFIKLAGPKMLPFTSGLLVAILPCLSLESESRKNIRENARQVNQELVKIIPAESEAPQEATDDILTLDLESIVQVLIDNMTHSSIPTRLAALRWVYSLLDQIPRRTFKSIEKLFPAVLKALEDDSDEVIMAALEDFAEIRSVSDQFKLLHNSAQEDHKIQGSYFRRFIRDLLTLFKKDRQILDDRGHFMIRQLCLLLSAEEIYSVVADILVDETDPVFASAMVEALSAILLTASELFELRASLRKFDRKLQQGHVFTKLYRCWAHNSVATVSLCLLAQQYQHASDLLGVIADLDVTVEHLAEIDKLVQLIESPIFTHLRMQLLDPETNAYLVRTLYGLLMLLPQSEAFENLRRRLDCVPLLQRVSQGQSVPPSDMVAAEKAFFADLLQYFINTQKRQQASIRHDRKSHS</sequence>
<protein>
    <recommendedName>
        <fullName evidence="3">Protein VAC14 homolog</fullName>
    </recommendedName>
</protein>
<evidence type="ECO:0000256" key="6">
    <source>
        <dbReference type="ARBA" id="ARBA00045654"/>
    </source>
</evidence>
<dbReference type="AlphaFoldDB" id="A0A1W0WIU7"/>
<dbReference type="OrthoDB" id="5574975at2759"/>
<dbReference type="InterPro" id="IPR011989">
    <property type="entry name" value="ARM-like"/>
</dbReference>
<dbReference type="GO" id="GO:0006661">
    <property type="term" value="P:phosphatidylinositol biosynthetic process"/>
    <property type="evidence" value="ECO:0007669"/>
    <property type="project" value="InterPro"/>
</dbReference>
<proteinExistence type="inferred from homology"/>
<evidence type="ECO:0000259" key="8">
    <source>
        <dbReference type="Pfam" id="PF11916"/>
    </source>
</evidence>
<dbReference type="Pfam" id="PF11916">
    <property type="entry name" value="Vac14_Fig4_bd"/>
    <property type="match status" value="1"/>
</dbReference>
<dbReference type="PANTHER" id="PTHR16023">
    <property type="entry name" value="TAX1 BINDING PROTEIN-RELATED"/>
    <property type="match status" value="1"/>
</dbReference>
<dbReference type="GO" id="GO:0070772">
    <property type="term" value="C:PAS complex"/>
    <property type="evidence" value="ECO:0007669"/>
    <property type="project" value="InterPro"/>
</dbReference>
<feature type="domain" description="Vacuolar protein 14 C-terminal Fig4-binding" evidence="8">
    <location>
        <begin position="462"/>
        <end position="640"/>
    </location>
</feature>
<evidence type="ECO:0000256" key="2">
    <source>
        <dbReference type="ARBA" id="ARBA00010225"/>
    </source>
</evidence>
<dbReference type="InterPro" id="IPR016024">
    <property type="entry name" value="ARM-type_fold"/>
</dbReference>
<dbReference type="Proteomes" id="UP000192578">
    <property type="component" value="Unassembled WGS sequence"/>
</dbReference>
<dbReference type="Gene3D" id="1.25.10.10">
    <property type="entry name" value="Leucine-rich Repeat Variant"/>
    <property type="match status" value="2"/>
</dbReference>
<dbReference type="Pfam" id="PF12755">
    <property type="entry name" value="Vac14_Fab1_bd"/>
    <property type="match status" value="1"/>
</dbReference>
<keyword evidence="4" id="KW-0677">Repeat</keyword>
<comment type="subunit">
    <text evidence="7">Forms pentamers. Component of the PI(3,5)P2 regulatory complex/PAS complex, at least composed of PIKFYVE, FIG4 and VAC14. VAC14 nucleates the assembly of the complex and serves as a scaffold by pentamerizing into a star-shaped structure, which can bind a single copy each of PIKFYVE and FIG4 and coordinates their activities. Interacts with NOS1.</text>
</comment>
<comment type="similarity">
    <text evidence="2">Belongs to the VAC14 family.</text>
</comment>
<evidence type="ECO:0000313" key="10">
    <source>
        <dbReference type="Proteomes" id="UP000192578"/>
    </source>
</evidence>
<evidence type="ECO:0000256" key="4">
    <source>
        <dbReference type="ARBA" id="ARBA00022737"/>
    </source>
</evidence>
<dbReference type="InterPro" id="IPR021841">
    <property type="entry name" value="VAC14_Fig4p-bd"/>
</dbReference>
<evidence type="ECO:0000256" key="3">
    <source>
        <dbReference type="ARBA" id="ARBA00013840"/>
    </source>
</evidence>
<gene>
    <name evidence="9" type="ORF">BV898_10730</name>
</gene>
<dbReference type="EMBL" id="MTYJ01000094">
    <property type="protein sequence ID" value="OQV15099.1"/>
    <property type="molecule type" value="Genomic_DNA"/>
</dbReference>
<accession>A0A1W0WIU7</accession>
<reference evidence="10" key="1">
    <citation type="submission" date="2017-01" db="EMBL/GenBank/DDBJ databases">
        <title>Comparative genomics of anhydrobiosis in the tardigrade Hypsibius dujardini.</title>
        <authorList>
            <person name="Yoshida Y."/>
            <person name="Koutsovoulos G."/>
            <person name="Laetsch D."/>
            <person name="Stevens L."/>
            <person name="Kumar S."/>
            <person name="Horikawa D."/>
            <person name="Ishino K."/>
            <person name="Komine S."/>
            <person name="Tomita M."/>
            <person name="Blaxter M."/>
            <person name="Arakawa K."/>
        </authorList>
    </citation>
    <scope>NUCLEOTIDE SEQUENCE [LARGE SCALE GENOMIC DNA]</scope>
    <source>
        <strain evidence="10">Z151</strain>
    </source>
</reference>
<dbReference type="GO" id="GO:0010008">
    <property type="term" value="C:endosome membrane"/>
    <property type="evidence" value="ECO:0007669"/>
    <property type="project" value="TreeGrafter"/>
</dbReference>
<dbReference type="PANTHER" id="PTHR16023:SF0">
    <property type="entry name" value="PROTEIN VAC14 HOMOLOG"/>
    <property type="match status" value="1"/>
</dbReference>